<feature type="transmembrane region" description="Helical" evidence="2">
    <location>
        <begin position="250"/>
        <end position="272"/>
    </location>
</feature>
<sequence length="627" mass="69494">MLPVTILYRLILFVAVAVMLLCSAVSALRVGVINCGGTIPIDSLYILDPVWSTSPFRSRIDRLSGGSLIFEKRFVSLQLRDQIVIESGMDLNAVTIFEIVPVSVESSSGSGLSSDSEKCTVFLDPLAGVMDGVVSRGARITFLNADLANIKACPSVLNVSLQPHQGDATSVYFARDKPAYSNSITLVSASDATWPMTLTFSSECPIQLILLLNRYGAIDRWYIWIPTTAYTGVVLSLLLPVVLLRWRLPVHVAGICLVLVFLGFFGSCIGLVVEVLQWQSSLGRLYPFPDSVTLYCCLCVLYILLFIPVLYHQGNNSILFMWVTRLLMFGLNCALCVGYWIMGYLILGSLALFQFLVTNFILTYYYAYVSVYLRRAVKGTPSLPKFSNNFVYLWCAPVTPFACCALMYYDLYLLAHSNAEGDAAMARMKDVVRVYNAQLSLPLLFFQNVYGVALLATACAYHMPFVILLFVALLLCIVHAIYVVEQYTREWARWHRRGGSFGFCGWISLSAVMKALLSPNYEAKVAQCASRNASPLSLPLHSAQRARPNQCERGIAAYQAGEAPLISSTESSGSEVIFPPPQPPPHRSDNHESMPQGPATNHHARFTFPPTQHAKDGMEFWPSSMER</sequence>
<keyword evidence="2" id="KW-0472">Membrane</keyword>
<dbReference type="EMBL" id="JAFHKP010000013">
    <property type="protein sequence ID" value="KAG5483434.1"/>
    <property type="molecule type" value="Genomic_DNA"/>
</dbReference>
<proteinExistence type="predicted"/>
<feature type="transmembrane region" description="Helical" evidence="2">
    <location>
        <begin position="318"/>
        <end position="341"/>
    </location>
</feature>
<evidence type="ECO:0000256" key="1">
    <source>
        <dbReference type="SAM" id="MobiDB-lite"/>
    </source>
</evidence>
<evidence type="ECO:0000256" key="2">
    <source>
        <dbReference type="SAM" id="Phobius"/>
    </source>
</evidence>
<gene>
    <name evidence="3" type="ORF">CUR178_07755</name>
</gene>
<dbReference type="RefSeq" id="XP_067694651.1">
    <property type="nucleotide sequence ID" value="XM_067839392.1"/>
</dbReference>
<feature type="transmembrane region" description="Helical" evidence="2">
    <location>
        <begin position="347"/>
        <end position="369"/>
    </location>
</feature>
<keyword evidence="4" id="KW-1185">Reference proteome</keyword>
<protein>
    <submittedName>
        <fullName evidence="3">Uncharacterized protein</fullName>
    </submittedName>
</protein>
<evidence type="ECO:0000313" key="3">
    <source>
        <dbReference type="EMBL" id="KAG5483434.1"/>
    </source>
</evidence>
<dbReference type="Proteomes" id="UP000674179">
    <property type="component" value="Chromosome 13"/>
</dbReference>
<feature type="transmembrane region" description="Helical" evidence="2">
    <location>
        <begin position="390"/>
        <end position="409"/>
    </location>
</feature>
<keyword evidence="2" id="KW-0812">Transmembrane</keyword>
<feature type="transmembrane region" description="Helical" evidence="2">
    <location>
        <begin position="439"/>
        <end position="458"/>
    </location>
</feature>
<reference evidence="3 4" key="1">
    <citation type="submission" date="2021-02" db="EMBL/GenBank/DDBJ databases">
        <title>Leishmania (Mundinia) enrietti genome sequencing and assembly.</title>
        <authorList>
            <person name="Almutairi H."/>
            <person name="Gatherer D."/>
        </authorList>
    </citation>
    <scope>NUCLEOTIDE SEQUENCE [LARGE SCALE GENOMIC DNA]</scope>
    <source>
        <strain evidence="3">CUR178</strain>
    </source>
</reference>
<organism evidence="3 4">
    <name type="scientific">Leishmania enriettii</name>
    <dbReference type="NCBI Taxonomy" id="5663"/>
    <lineage>
        <taxon>Eukaryota</taxon>
        <taxon>Discoba</taxon>
        <taxon>Euglenozoa</taxon>
        <taxon>Kinetoplastea</taxon>
        <taxon>Metakinetoplastina</taxon>
        <taxon>Trypanosomatida</taxon>
        <taxon>Trypanosomatidae</taxon>
        <taxon>Leishmaniinae</taxon>
        <taxon>Leishmania</taxon>
    </lineage>
</organism>
<feature type="transmembrane region" description="Helical" evidence="2">
    <location>
        <begin position="465"/>
        <end position="484"/>
    </location>
</feature>
<dbReference type="AlphaFoldDB" id="A0A836H071"/>
<feature type="region of interest" description="Disordered" evidence="1">
    <location>
        <begin position="569"/>
        <end position="627"/>
    </location>
</feature>
<accession>A0A836H071</accession>
<feature type="transmembrane region" description="Helical" evidence="2">
    <location>
        <begin position="292"/>
        <end position="311"/>
    </location>
</feature>
<name>A0A836H071_LEIEN</name>
<dbReference type="GeneID" id="94174902"/>
<feature type="transmembrane region" description="Helical" evidence="2">
    <location>
        <begin position="221"/>
        <end position="243"/>
    </location>
</feature>
<dbReference type="OrthoDB" id="271987at2759"/>
<comment type="caution">
    <text evidence="3">The sequence shown here is derived from an EMBL/GenBank/DDBJ whole genome shotgun (WGS) entry which is preliminary data.</text>
</comment>
<evidence type="ECO:0000313" key="4">
    <source>
        <dbReference type="Proteomes" id="UP000674179"/>
    </source>
</evidence>
<keyword evidence="2" id="KW-1133">Transmembrane helix</keyword>
<dbReference type="KEGG" id="lenr:94174902"/>